<evidence type="ECO:0000259" key="1">
    <source>
        <dbReference type="PROSITE" id="PS50943"/>
    </source>
</evidence>
<reference evidence="2 3" key="1">
    <citation type="submission" date="2018-10" db="EMBL/GenBank/DDBJ databases">
        <title>Genomic Encyclopedia of Archaeal and Bacterial Type Strains, Phase II (KMG-II): from individual species to whole genera.</title>
        <authorList>
            <person name="Goeker M."/>
        </authorList>
    </citation>
    <scope>NUCLEOTIDE SEQUENCE [LARGE SCALE GENOMIC DNA]</scope>
    <source>
        <strain evidence="2 3">DSM 43383</strain>
    </source>
</reference>
<dbReference type="PROSITE" id="PS50943">
    <property type="entry name" value="HTH_CROC1"/>
    <property type="match status" value="1"/>
</dbReference>
<feature type="domain" description="HTH cro/C1-type" evidence="1">
    <location>
        <begin position="21"/>
        <end position="75"/>
    </location>
</feature>
<name>A0A495QSL5_9ACTN</name>
<dbReference type="SMART" id="SM00530">
    <property type="entry name" value="HTH_XRE"/>
    <property type="match status" value="1"/>
</dbReference>
<gene>
    <name evidence="2" type="ORF">BZB76_1746</name>
</gene>
<dbReference type="InterPro" id="IPR001387">
    <property type="entry name" value="Cro/C1-type_HTH"/>
</dbReference>
<dbReference type="OrthoDB" id="5177725at2"/>
<dbReference type="Proteomes" id="UP000274601">
    <property type="component" value="Unassembled WGS sequence"/>
</dbReference>
<accession>A0A495QSL5</accession>
<organism evidence="2 3">
    <name type="scientific">Actinomadura pelletieri DSM 43383</name>
    <dbReference type="NCBI Taxonomy" id="1120940"/>
    <lineage>
        <taxon>Bacteria</taxon>
        <taxon>Bacillati</taxon>
        <taxon>Actinomycetota</taxon>
        <taxon>Actinomycetes</taxon>
        <taxon>Streptosporangiales</taxon>
        <taxon>Thermomonosporaceae</taxon>
        <taxon>Actinomadura</taxon>
    </lineage>
</organism>
<sequence>MSPKQPTYIPSVRARRLARWLSDFRLQAGLSQDSVTARLGWSQSKLSHIERGRNKAAPADVALLLDLYGVVTPEREAVIDLAEKADQRGWWTAYADVFSSPYVALEDEAAFIGEWAPQIVPGLLQTPDYTRAIMRAGNLEQTSGKEIERRVRARMARQTILTRSEGAPRLHVILDESAIYKRIGGPETMREQLRRLVSDTNRPNVTIQVLSTSVGEHPGLDGSFIVLEFEEEEDPNVACVEGLHGVVYLEDQRLVTRCSVAFRRLHELALNPQESVALIRATAEQ</sequence>
<dbReference type="EMBL" id="RBWU01000002">
    <property type="protein sequence ID" value="RKS76391.1"/>
    <property type="molecule type" value="Genomic_DNA"/>
</dbReference>
<dbReference type="Pfam" id="PF19054">
    <property type="entry name" value="DUF5753"/>
    <property type="match status" value="1"/>
</dbReference>
<dbReference type="Gene3D" id="1.10.260.40">
    <property type="entry name" value="lambda repressor-like DNA-binding domains"/>
    <property type="match status" value="1"/>
</dbReference>
<dbReference type="CDD" id="cd00093">
    <property type="entry name" value="HTH_XRE"/>
    <property type="match status" value="1"/>
</dbReference>
<dbReference type="AlphaFoldDB" id="A0A495QSL5"/>
<dbReference type="Pfam" id="PF13560">
    <property type="entry name" value="HTH_31"/>
    <property type="match status" value="1"/>
</dbReference>
<evidence type="ECO:0000313" key="2">
    <source>
        <dbReference type="EMBL" id="RKS76391.1"/>
    </source>
</evidence>
<protein>
    <submittedName>
        <fullName evidence="2">Helix-turn-helix protein</fullName>
    </submittedName>
</protein>
<comment type="caution">
    <text evidence="2">The sequence shown here is derived from an EMBL/GenBank/DDBJ whole genome shotgun (WGS) entry which is preliminary data.</text>
</comment>
<dbReference type="InterPro" id="IPR010982">
    <property type="entry name" value="Lambda_DNA-bd_dom_sf"/>
</dbReference>
<proteinExistence type="predicted"/>
<dbReference type="InterPro" id="IPR043917">
    <property type="entry name" value="DUF5753"/>
</dbReference>
<dbReference type="SUPFAM" id="SSF47413">
    <property type="entry name" value="lambda repressor-like DNA-binding domains"/>
    <property type="match status" value="1"/>
</dbReference>
<keyword evidence="3" id="KW-1185">Reference proteome</keyword>
<evidence type="ECO:0000313" key="3">
    <source>
        <dbReference type="Proteomes" id="UP000274601"/>
    </source>
</evidence>
<dbReference type="RefSeq" id="WP_147449376.1">
    <property type="nucleotide sequence ID" value="NZ_RBWU01000002.1"/>
</dbReference>
<dbReference type="GO" id="GO:0003677">
    <property type="term" value="F:DNA binding"/>
    <property type="evidence" value="ECO:0007669"/>
    <property type="project" value="InterPro"/>
</dbReference>